<dbReference type="RefSeq" id="WP_153345261.1">
    <property type="nucleotide sequence ID" value="NZ_WIVE01000049.1"/>
</dbReference>
<sequence length="60" mass="6774">MREYREARVTDEPDITGVLVGRLDAALDGEIGGLVWSSTIVRAPRKTPFGRNRYQFFSMA</sequence>
<name>A0A7X1ZHJ1_9PROT</name>
<protein>
    <submittedName>
        <fullName evidence="1">Uncharacterized protein</fullName>
    </submittedName>
</protein>
<comment type="caution">
    <text evidence="1">The sequence shown here is derived from an EMBL/GenBank/DDBJ whole genome shotgun (WGS) entry which is preliminary data.</text>
</comment>
<evidence type="ECO:0000313" key="2">
    <source>
        <dbReference type="Proteomes" id="UP000434582"/>
    </source>
</evidence>
<accession>A0A7X1ZHJ1</accession>
<dbReference type="EMBL" id="WIVE01000049">
    <property type="protein sequence ID" value="MQX37607.1"/>
    <property type="molecule type" value="Genomic_DNA"/>
</dbReference>
<dbReference type="Proteomes" id="UP000434582">
    <property type="component" value="Unassembled WGS sequence"/>
</dbReference>
<dbReference type="AlphaFoldDB" id="A0A7X1ZHJ1"/>
<gene>
    <name evidence="1" type="ORF">GHC57_13870</name>
</gene>
<keyword evidence="2" id="KW-1185">Reference proteome</keyword>
<evidence type="ECO:0000313" key="1">
    <source>
        <dbReference type="EMBL" id="MQX37607.1"/>
    </source>
</evidence>
<dbReference type="OrthoDB" id="8455670at2"/>
<organism evidence="1 2">
    <name type="scientific">Roseospira navarrensis</name>
    <dbReference type="NCBI Taxonomy" id="140058"/>
    <lineage>
        <taxon>Bacteria</taxon>
        <taxon>Pseudomonadati</taxon>
        <taxon>Pseudomonadota</taxon>
        <taxon>Alphaproteobacteria</taxon>
        <taxon>Rhodospirillales</taxon>
        <taxon>Rhodospirillaceae</taxon>
        <taxon>Roseospira</taxon>
    </lineage>
</organism>
<proteinExistence type="predicted"/>
<reference evidence="1 2" key="1">
    <citation type="submission" date="2019-10" db="EMBL/GenBank/DDBJ databases">
        <title>Draft whole-genome sequence of the purple nonsulfur photosynthetic bacterium Roseospira navarrensis DSM 15114.</title>
        <authorList>
            <person name="Kyndt J.A."/>
            <person name="Meyer T.E."/>
        </authorList>
    </citation>
    <scope>NUCLEOTIDE SEQUENCE [LARGE SCALE GENOMIC DNA]</scope>
    <source>
        <strain evidence="1 2">DSM 15114</strain>
    </source>
</reference>